<keyword evidence="13" id="KW-0594">Phospholipid biosynthesis</keyword>
<keyword evidence="11" id="KW-0443">Lipid metabolism</keyword>
<keyword evidence="17" id="KW-1185">Reference proteome</keyword>
<comment type="similarity">
    <text evidence="2">Belongs to the bacterial diacylglycerol kinase family.</text>
</comment>
<keyword evidence="14" id="KW-1208">Phospholipid metabolism</keyword>
<evidence type="ECO:0000256" key="6">
    <source>
        <dbReference type="ARBA" id="ARBA00022692"/>
    </source>
</evidence>
<dbReference type="InterPro" id="IPR033717">
    <property type="entry name" value="UDPK"/>
</dbReference>
<evidence type="ECO:0000256" key="11">
    <source>
        <dbReference type="ARBA" id="ARBA00023098"/>
    </source>
</evidence>
<dbReference type="EMBL" id="AP028127">
    <property type="protein sequence ID" value="BEH90525.1"/>
    <property type="molecule type" value="Genomic_DNA"/>
</dbReference>
<evidence type="ECO:0000256" key="8">
    <source>
        <dbReference type="ARBA" id="ARBA00022777"/>
    </source>
</evidence>
<keyword evidence="3" id="KW-1003">Cell membrane</keyword>
<feature type="transmembrane region" description="Helical" evidence="15">
    <location>
        <begin position="62"/>
        <end position="81"/>
    </location>
</feature>
<feature type="transmembrane region" description="Helical" evidence="15">
    <location>
        <begin position="39"/>
        <end position="56"/>
    </location>
</feature>
<feature type="transmembrane region" description="Helical" evidence="15">
    <location>
        <begin position="102"/>
        <end position="127"/>
    </location>
</feature>
<dbReference type="PANTHER" id="PTHR34299:SF1">
    <property type="entry name" value="DIACYLGLYCEROL KINASE"/>
    <property type="match status" value="1"/>
</dbReference>
<sequence length="129" mass="14192">MRSEYNAKEEHSVYAVLKSFRPAIRGILTASAIGRNIKVHYLAAIAAMMGGLYFDITKIEFLIILVVIMQVICLEMVNTAIEKTVDLVTSEYHPYAKIAKDVAAGAVLIAAIFSVIIGGIIFLPYLLKM</sequence>
<evidence type="ECO:0000256" key="12">
    <source>
        <dbReference type="ARBA" id="ARBA00023136"/>
    </source>
</evidence>
<reference evidence="16" key="1">
    <citation type="journal article" date="2024" name="Int. J. Syst. Evol. Microbiol.">
        <title>Turicibacter faecis sp. nov., isolated from faeces of heart failure mouse model.</title>
        <authorList>
            <person name="Imamura Y."/>
            <person name="Motooka D."/>
            <person name="Nakajima Y."/>
            <person name="Ito S."/>
            <person name="Kitakaze M."/>
            <person name="Iida T."/>
            <person name="Nakamura S."/>
        </authorList>
    </citation>
    <scope>NUCLEOTIDE SEQUENCE</scope>
    <source>
        <strain evidence="16">TC023</strain>
    </source>
</reference>
<evidence type="ECO:0000256" key="4">
    <source>
        <dbReference type="ARBA" id="ARBA00022516"/>
    </source>
</evidence>
<name>A0ABN6ZFH1_9FIRM</name>
<evidence type="ECO:0000256" key="15">
    <source>
        <dbReference type="SAM" id="Phobius"/>
    </source>
</evidence>
<dbReference type="CDD" id="cd14265">
    <property type="entry name" value="UDPK_IM_like"/>
    <property type="match status" value="1"/>
</dbReference>
<evidence type="ECO:0000256" key="2">
    <source>
        <dbReference type="ARBA" id="ARBA00005967"/>
    </source>
</evidence>
<keyword evidence="5" id="KW-0808">Transferase</keyword>
<accession>A0ABN6ZFH1</accession>
<evidence type="ECO:0000256" key="5">
    <source>
        <dbReference type="ARBA" id="ARBA00022679"/>
    </source>
</evidence>
<evidence type="ECO:0000313" key="17">
    <source>
        <dbReference type="Proteomes" id="UP001432099"/>
    </source>
</evidence>
<keyword evidence="10 15" id="KW-1133">Transmembrane helix</keyword>
<evidence type="ECO:0000256" key="14">
    <source>
        <dbReference type="ARBA" id="ARBA00023264"/>
    </source>
</evidence>
<dbReference type="Pfam" id="PF01219">
    <property type="entry name" value="DAGK_prokar"/>
    <property type="match status" value="1"/>
</dbReference>
<dbReference type="Gene3D" id="1.10.287.3610">
    <property type="match status" value="1"/>
</dbReference>
<evidence type="ECO:0000256" key="3">
    <source>
        <dbReference type="ARBA" id="ARBA00022475"/>
    </source>
</evidence>
<gene>
    <name evidence="16" type="primary">dgkA</name>
    <name evidence="16" type="ORF">T23_06270</name>
</gene>
<protein>
    <submittedName>
        <fullName evidence="16">Diacylglycerol kinase</fullName>
    </submittedName>
</protein>
<keyword evidence="4" id="KW-0444">Lipid biosynthesis</keyword>
<dbReference type="Proteomes" id="UP001432099">
    <property type="component" value="Chromosome"/>
</dbReference>
<dbReference type="InterPro" id="IPR036945">
    <property type="entry name" value="DAGK_sf"/>
</dbReference>
<keyword evidence="9" id="KW-0067">ATP-binding</keyword>
<evidence type="ECO:0000256" key="1">
    <source>
        <dbReference type="ARBA" id="ARBA00004651"/>
    </source>
</evidence>
<keyword evidence="7" id="KW-0547">Nucleotide-binding</keyword>
<keyword evidence="12 15" id="KW-0472">Membrane</keyword>
<evidence type="ECO:0000256" key="7">
    <source>
        <dbReference type="ARBA" id="ARBA00022741"/>
    </source>
</evidence>
<evidence type="ECO:0000256" key="10">
    <source>
        <dbReference type="ARBA" id="ARBA00022989"/>
    </source>
</evidence>
<evidence type="ECO:0000256" key="9">
    <source>
        <dbReference type="ARBA" id="ARBA00022840"/>
    </source>
</evidence>
<organism evidence="16 17">
    <name type="scientific">Turicibacter faecis</name>
    <dbReference type="NCBI Taxonomy" id="2963365"/>
    <lineage>
        <taxon>Bacteria</taxon>
        <taxon>Bacillati</taxon>
        <taxon>Bacillota</taxon>
        <taxon>Erysipelotrichia</taxon>
        <taxon>Erysipelotrichales</taxon>
        <taxon>Turicibacteraceae</taxon>
        <taxon>Turicibacter</taxon>
    </lineage>
</organism>
<dbReference type="PANTHER" id="PTHR34299">
    <property type="entry name" value="DIACYLGLYCEROL KINASE"/>
    <property type="match status" value="1"/>
</dbReference>
<keyword evidence="6 15" id="KW-0812">Transmembrane</keyword>
<evidence type="ECO:0000256" key="13">
    <source>
        <dbReference type="ARBA" id="ARBA00023209"/>
    </source>
</evidence>
<dbReference type="GO" id="GO:0016301">
    <property type="term" value="F:kinase activity"/>
    <property type="evidence" value="ECO:0007669"/>
    <property type="project" value="UniProtKB-KW"/>
</dbReference>
<proteinExistence type="inferred from homology"/>
<comment type="subcellular location">
    <subcellularLocation>
        <location evidence="1">Cell membrane</location>
        <topology evidence="1">Multi-pass membrane protein</topology>
    </subcellularLocation>
</comment>
<dbReference type="InterPro" id="IPR000829">
    <property type="entry name" value="DAGK"/>
</dbReference>
<evidence type="ECO:0000313" key="16">
    <source>
        <dbReference type="EMBL" id="BEH90525.1"/>
    </source>
</evidence>
<dbReference type="RefSeq" id="WP_262950442.1">
    <property type="nucleotide sequence ID" value="NZ_AP028127.1"/>
</dbReference>
<keyword evidence="8 16" id="KW-0418">Kinase</keyword>
<dbReference type="PROSITE" id="PS01069">
    <property type="entry name" value="DAGK_PROKAR"/>
    <property type="match status" value="1"/>
</dbReference>